<dbReference type="GO" id="GO:0005886">
    <property type="term" value="C:plasma membrane"/>
    <property type="evidence" value="ECO:0007669"/>
    <property type="project" value="UniProtKB-SubCell"/>
</dbReference>
<dbReference type="SUPFAM" id="SSF103481">
    <property type="entry name" value="Multidrug resistance efflux transporter EmrE"/>
    <property type="match status" value="1"/>
</dbReference>
<feature type="domain" description="EamA" evidence="7">
    <location>
        <begin position="154"/>
        <end position="290"/>
    </location>
</feature>
<comment type="caution">
    <text evidence="8">The sequence shown here is derived from an EMBL/GenBank/DDBJ whole genome shotgun (WGS) entry which is preliminary data.</text>
</comment>
<feature type="transmembrane region" description="Helical" evidence="6">
    <location>
        <begin position="123"/>
        <end position="144"/>
    </location>
</feature>
<reference evidence="8 9" key="1">
    <citation type="submission" date="2019-03" db="EMBL/GenBank/DDBJ databases">
        <title>Draft Genome Sequence of Massilia arenosa sp. nov., a Novel Massilia Species Isolated from a Sandy-loam Maize Soil.</title>
        <authorList>
            <person name="Raths R."/>
            <person name="Peta V."/>
            <person name="Bucking H."/>
        </authorList>
    </citation>
    <scope>NUCLEOTIDE SEQUENCE [LARGE SCALE GENOMIC DNA]</scope>
    <source>
        <strain evidence="8 9">MC02</strain>
    </source>
</reference>
<keyword evidence="3 6" id="KW-0812">Transmembrane</keyword>
<dbReference type="InterPro" id="IPR051258">
    <property type="entry name" value="Diverse_Substrate_Transporter"/>
</dbReference>
<evidence type="ECO:0000313" key="8">
    <source>
        <dbReference type="EMBL" id="TFW21260.1"/>
    </source>
</evidence>
<evidence type="ECO:0000256" key="6">
    <source>
        <dbReference type="SAM" id="Phobius"/>
    </source>
</evidence>
<evidence type="ECO:0000256" key="5">
    <source>
        <dbReference type="ARBA" id="ARBA00023136"/>
    </source>
</evidence>
<feature type="transmembrane region" description="Helical" evidence="6">
    <location>
        <begin position="68"/>
        <end position="90"/>
    </location>
</feature>
<evidence type="ECO:0000256" key="3">
    <source>
        <dbReference type="ARBA" id="ARBA00022692"/>
    </source>
</evidence>
<proteinExistence type="predicted"/>
<comment type="subcellular location">
    <subcellularLocation>
        <location evidence="1">Cell membrane</location>
        <topology evidence="1">Multi-pass membrane protein</topology>
    </subcellularLocation>
</comment>
<feature type="transmembrane region" description="Helical" evidence="6">
    <location>
        <begin position="35"/>
        <end position="56"/>
    </location>
</feature>
<keyword evidence="9" id="KW-1185">Reference proteome</keyword>
<dbReference type="AlphaFoldDB" id="A0A4Y9SJS9"/>
<evidence type="ECO:0000256" key="2">
    <source>
        <dbReference type="ARBA" id="ARBA00022475"/>
    </source>
</evidence>
<dbReference type="InterPro" id="IPR000620">
    <property type="entry name" value="EamA_dom"/>
</dbReference>
<feature type="domain" description="EamA" evidence="7">
    <location>
        <begin position="10"/>
        <end position="140"/>
    </location>
</feature>
<feature type="transmembrane region" description="Helical" evidence="6">
    <location>
        <begin position="220"/>
        <end position="239"/>
    </location>
</feature>
<feature type="transmembrane region" description="Helical" evidence="6">
    <location>
        <begin position="278"/>
        <end position="296"/>
    </location>
</feature>
<feature type="transmembrane region" description="Helical" evidence="6">
    <location>
        <begin position="251"/>
        <end position="272"/>
    </location>
</feature>
<protein>
    <submittedName>
        <fullName evidence="8">DMT family transporter</fullName>
    </submittedName>
</protein>
<feature type="transmembrane region" description="Helical" evidence="6">
    <location>
        <begin position="181"/>
        <end position="208"/>
    </location>
</feature>
<accession>A0A4Y9SJS9</accession>
<dbReference type="OrthoDB" id="4167046at2"/>
<keyword evidence="2" id="KW-1003">Cell membrane</keyword>
<dbReference type="InterPro" id="IPR037185">
    <property type="entry name" value="EmrE-like"/>
</dbReference>
<dbReference type="PANTHER" id="PTHR42920">
    <property type="entry name" value="OS03G0707200 PROTEIN-RELATED"/>
    <property type="match status" value="1"/>
</dbReference>
<keyword evidence="5 6" id="KW-0472">Membrane</keyword>
<evidence type="ECO:0000256" key="4">
    <source>
        <dbReference type="ARBA" id="ARBA00022989"/>
    </source>
</evidence>
<dbReference type="Proteomes" id="UP000298438">
    <property type="component" value="Unassembled WGS sequence"/>
</dbReference>
<keyword evidence="4 6" id="KW-1133">Transmembrane helix</keyword>
<evidence type="ECO:0000259" key="7">
    <source>
        <dbReference type="Pfam" id="PF00892"/>
    </source>
</evidence>
<sequence>MNKNTLAAGALVLSTVAWAGLFFVGKATLSTLDPVWFTLVRYGVASLILLGLVRLAGPVRWHELKAHLGRITWLGLLGYALFGVLVFTGLQHSVPSHGAVIMATMPVTAMVLRWALDRQQLQWWAAAVLALTLGGVTLVSGVLLHPAGGASTIAGDLTAFAGTVGWVFYTRGQATLPQLSVLEYTAFTALMAVPAMVLFALVATALGWSHVPTLAGLAHAAPAMAYTVLFATVFASLAFNKGVRQLGAAQGIVFINLVPVSALIMSAARGVTPGPTEIVGALMVVAALMLQATLSARTAQVAR</sequence>
<organism evidence="8 9">
    <name type="scientific">Zemynaea arenosa</name>
    <dbReference type="NCBI Taxonomy" id="2561931"/>
    <lineage>
        <taxon>Bacteria</taxon>
        <taxon>Pseudomonadati</taxon>
        <taxon>Pseudomonadota</taxon>
        <taxon>Betaproteobacteria</taxon>
        <taxon>Burkholderiales</taxon>
        <taxon>Oxalobacteraceae</taxon>
        <taxon>Telluria group</taxon>
        <taxon>Zemynaea</taxon>
    </lineage>
</organism>
<dbReference type="Pfam" id="PF00892">
    <property type="entry name" value="EamA"/>
    <property type="match status" value="2"/>
</dbReference>
<evidence type="ECO:0000256" key="1">
    <source>
        <dbReference type="ARBA" id="ARBA00004651"/>
    </source>
</evidence>
<name>A0A4Y9SJS9_9BURK</name>
<evidence type="ECO:0000313" key="9">
    <source>
        <dbReference type="Proteomes" id="UP000298438"/>
    </source>
</evidence>
<dbReference type="PANTHER" id="PTHR42920:SF14">
    <property type="entry name" value="TRANSPORTER, DRUG_METABOLITE EXPORTER FAMILY"/>
    <property type="match status" value="1"/>
</dbReference>
<dbReference type="EMBL" id="SPVF01000122">
    <property type="protein sequence ID" value="TFW21260.1"/>
    <property type="molecule type" value="Genomic_DNA"/>
</dbReference>
<gene>
    <name evidence="8" type="ORF">E4L96_09230</name>
</gene>
<dbReference type="RefSeq" id="WP_135206924.1">
    <property type="nucleotide sequence ID" value="NZ_SPVF01000122.1"/>
</dbReference>
<feature type="transmembrane region" description="Helical" evidence="6">
    <location>
        <begin position="150"/>
        <end position="169"/>
    </location>
</feature>
<feature type="transmembrane region" description="Helical" evidence="6">
    <location>
        <begin position="96"/>
        <end position="116"/>
    </location>
</feature>